<organism evidence="9 10">
    <name type="scientific">Clostridium innocuum</name>
    <dbReference type="NCBI Taxonomy" id="1522"/>
    <lineage>
        <taxon>Bacteria</taxon>
        <taxon>Bacillati</taxon>
        <taxon>Bacillota</taxon>
        <taxon>Clostridia</taxon>
        <taxon>Eubacteriales</taxon>
        <taxon>Clostridiaceae</taxon>
        <taxon>Clostridium</taxon>
    </lineage>
</organism>
<comment type="function">
    <text evidence="1">Site-specific tyrosine recombinase, which acts by catalyzing the cutting and rejoining of the recombining DNA molecules.</text>
</comment>
<dbReference type="Gene3D" id="1.10.443.10">
    <property type="entry name" value="Intergrase catalytic core"/>
    <property type="match status" value="1"/>
</dbReference>
<dbReference type="SUPFAM" id="SSF56349">
    <property type="entry name" value="DNA breaking-rejoining enzymes"/>
    <property type="match status" value="1"/>
</dbReference>
<dbReference type="PROSITE" id="PS51898">
    <property type="entry name" value="TYR_RECOMBINASE"/>
    <property type="match status" value="1"/>
</dbReference>
<evidence type="ECO:0000256" key="2">
    <source>
        <dbReference type="ARBA" id="ARBA00008857"/>
    </source>
</evidence>
<dbReference type="Gene3D" id="1.10.150.130">
    <property type="match status" value="1"/>
</dbReference>
<keyword evidence="5" id="KW-0233">DNA recombination</keyword>
<dbReference type="RefSeq" id="WP_117444815.1">
    <property type="nucleotide sequence ID" value="NZ_QVEV01000051.1"/>
</dbReference>
<dbReference type="InterPro" id="IPR013762">
    <property type="entry name" value="Integrase-like_cat_sf"/>
</dbReference>
<evidence type="ECO:0000259" key="8">
    <source>
        <dbReference type="PROSITE" id="PS51900"/>
    </source>
</evidence>
<gene>
    <name evidence="9" type="ORF">DXA38_20525</name>
</gene>
<dbReference type="EMBL" id="QVEV01000051">
    <property type="protein sequence ID" value="RGC09626.1"/>
    <property type="molecule type" value="Genomic_DNA"/>
</dbReference>
<dbReference type="Proteomes" id="UP000260025">
    <property type="component" value="Unassembled WGS sequence"/>
</dbReference>
<reference evidence="9 10" key="1">
    <citation type="submission" date="2018-08" db="EMBL/GenBank/DDBJ databases">
        <title>A genome reference for cultivated species of the human gut microbiota.</title>
        <authorList>
            <person name="Zou Y."/>
            <person name="Xue W."/>
            <person name="Luo G."/>
        </authorList>
    </citation>
    <scope>NUCLEOTIDE SEQUENCE [LARGE SCALE GENOMIC DNA]</scope>
    <source>
        <strain evidence="9 10">OF01-2LB</strain>
    </source>
</reference>
<dbReference type="OrthoDB" id="9785687at2"/>
<dbReference type="GO" id="GO:0006310">
    <property type="term" value="P:DNA recombination"/>
    <property type="evidence" value="ECO:0007669"/>
    <property type="project" value="UniProtKB-KW"/>
</dbReference>
<evidence type="ECO:0000256" key="6">
    <source>
        <dbReference type="PROSITE-ProRule" id="PRU01248"/>
    </source>
</evidence>
<dbReference type="GO" id="GO:0003677">
    <property type="term" value="F:DNA binding"/>
    <property type="evidence" value="ECO:0007669"/>
    <property type="project" value="UniProtKB-UniRule"/>
</dbReference>
<accession>A0A3E2VG71</accession>
<evidence type="ECO:0000256" key="1">
    <source>
        <dbReference type="ARBA" id="ARBA00003283"/>
    </source>
</evidence>
<dbReference type="Pfam" id="PF00589">
    <property type="entry name" value="Phage_integrase"/>
    <property type="match status" value="1"/>
</dbReference>
<evidence type="ECO:0000256" key="4">
    <source>
        <dbReference type="ARBA" id="ARBA00023125"/>
    </source>
</evidence>
<dbReference type="InterPro" id="IPR010998">
    <property type="entry name" value="Integrase_recombinase_N"/>
</dbReference>
<dbReference type="InterPro" id="IPR011010">
    <property type="entry name" value="DNA_brk_join_enz"/>
</dbReference>
<dbReference type="InterPro" id="IPR050090">
    <property type="entry name" value="Tyrosine_recombinase_XerCD"/>
</dbReference>
<dbReference type="PANTHER" id="PTHR30349:SF64">
    <property type="entry name" value="PROPHAGE INTEGRASE INTD-RELATED"/>
    <property type="match status" value="1"/>
</dbReference>
<evidence type="ECO:0000259" key="7">
    <source>
        <dbReference type="PROSITE" id="PS51898"/>
    </source>
</evidence>
<dbReference type="Pfam" id="PF14659">
    <property type="entry name" value="Phage_int_SAM_3"/>
    <property type="match status" value="1"/>
</dbReference>
<name>A0A3E2VG71_CLOIN</name>
<evidence type="ECO:0000256" key="3">
    <source>
        <dbReference type="ARBA" id="ARBA00022908"/>
    </source>
</evidence>
<sequence length="358" mass="41369">MSNKKRVLASQDILRYGRSEDPFDHMPSLEEWLLYFLEHFVRLSAKPNTYASFRSYICSHICPLLGDYPLNDITESILQAYVNIKYERGRLDGRGGLGVKTLKEHIMVLKLSFKRAIQLGIVSYDPCRCVEYPREVKKEVRVLNMQEQKQLTTAISPVYKENSMVPVLVAIHAGLRIGEVSALRIEDICLSKRQIQVDESLNRVMTYKEDCTVCCPLIYQSTKSSRVRKVPMNEALYKALKTYLDTMPRERREDPKAPLFHTRNGNVMEPRRISYHMHRLLRKLDIHDIHFHSLRHTFATRALEAGIPIKYCSTMLGHASTGITENLYAHASEEQLRKEIKKLDISYIPVSAACRIVQ</sequence>
<protein>
    <submittedName>
        <fullName evidence="9">Site-specific integrase</fullName>
    </submittedName>
</protein>
<comment type="similarity">
    <text evidence="2">Belongs to the 'phage' integrase family.</text>
</comment>
<proteinExistence type="inferred from homology"/>
<dbReference type="InterPro" id="IPR004107">
    <property type="entry name" value="Integrase_SAM-like_N"/>
</dbReference>
<dbReference type="AlphaFoldDB" id="A0A3E2VG71"/>
<dbReference type="GO" id="GO:0015074">
    <property type="term" value="P:DNA integration"/>
    <property type="evidence" value="ECO:0007669"/>
    <property type="project" value="UniProtKB-KW"/>
</dbReference>
<comment type="caution">
    <text evidence="9">The sequence shown here is derived from an EMBL/GenBank/DDBJ whole genome shotgun (WGS) entry which is preliminary data.</text>
</comment>
<keyword evidence="4 6" id="KW-0238">DNA-binding</keyword>
<feature type="domain" description="Tyr recombinase" evidence="7">
    <location>
        <begin position="138"/>
        <end position="341"/>
    </location>
</feature>
<dbReference type="PANTHER" id="PTHR30349">
    <property type="entry name" value="PHAGE INTEGRASE-RELATED"/>
    <property type="match status" value="1"/>
</dbReference>
<evidence type="ECO:0000256" key="5">
    <source>
        <dbReference type="ARBA" id="ARBA00023172"/>
    </source>
</evidence>
<dbReference type="InterPro" id="IPR002104">
    <property type="entry name" value="Integrase_catalytic"/>
</dbReference>
<dbReference type="PROSITE" id="PS51900">
    <property type="entry name" value="CB"/>
    <property type="match status" value="1"/>
</dbReference>
<evidence type="ECO:0000313" key="10">
    <source>
        <dbReference type="Proteomes" id="UP000260025"/>
    </source>
</evidence>
<dbReference type="InterPro" id="IPR044068">
    <property type="entry name" value="CB"/>
</dbReference>
<evidence type="ECO:0000313" key="9">
    <source>
        <dbReference type="EMBL" id="RGC09626.1"/>
    </source>
</evidence>
<keyword evidence="3" id="KW-0229">DNA integration</keyword>
<dbReference type="CDD" id="cd01189">
    <property type="entry name" value="INT_ICEBs1_C_like"/>
    <property type="match status" value="1"/>
</dbReference>
<feature type="domain" description="Core-binding (CB)" evidence="8">
    <location>
        <begin position="27"/>
        <end position="117"/>
    </location>
</feature>